<dbReference type="PROSITE" id="PS00108">
    <property type="entry name" value="PROTEIN_KINASE_ST"/>
    <property type="match status" value="1"/>
</dbReference>
<name>A0ABY3PSF8_9CYAN</name>
<dbReference type="InterPro" id="IPR019734">
    <property type="entry name" value="TPR_rpt"/>
</dbReference>
<evidence type="ECO:0000313" key="8">
    <source>
        <dbReference type="EMBL" id="UFP96646.1"/>
    </source>
</evidence>
<evidence type="ECO:0000256" key="1">
    <source>
        <dbReference type="ARBA" id="ARBA00022679"/>
    </source>
</evidence>
<dbReference type="PROSITE" id="PS00107">
    <property type="entry name" value="PROTEIN_KINASE_ATP"/>
    <property type="match status" value="1"/>
</dbReference>
<accession>A0ABY3PSF8</accession>
<dbReference type="InterPro" id="IPR011009">
    <property type="entry name" value="Kinase-like_dom_sf"/>
</dbReference>
<dbReference type="Gene3D" id="1.10.510.10">
    <property type="entry name" value="Transferase(Phosphotransferase) domain 1"/>
    <property type="match status" value="1"/>
</dbReference>
<dbReference type="Gene3D" id="3.30.200.20">
    <property type="entry name" value="Phosphorylase Kinase, domain 1"/>
    <property type="match status" value="1"/>
</dbReference>
<dbReference type="CDD" id="cd14014">
    <property type="entry name" value="STKc_PknB_like"/>
    <property type="match status" value="1"/>
</dbReference>
<dbReference type="InterPro" id="IPR011990">
    <property type="entry name" value="TPR-like_helical_dom_sf"/>
</dbReference>
<dbReference type="PANTHER" id="PTHR43289">
    <property type="entry name" value="MITOGEN-ACTIVATED PROTEIN KINASE KINASE KINASE 20-RELATED"/>
    <property type="match status" value="1"/>
</dbReference>
<keyword evidence="3 8" id="KW-0418">Kinase</keyword>
<dbReference type="RefSeq" id="WP_230843911.1">
    <property type="nucleotide sequence ID" value="NZ_CP063845.1"/>
</dbReference>
<dbReference type="NCBIfam" id="NF047558">
    <property type="entry name" value="TPR_END_plus"/>
    <property type="match status" value="1"/>
</dbReference>
<dbReference type="EMBL" id="CP063845">
    <property type="protein sequence ID" value="UFP96646.1"/>
    <property type="molecule type" value="Genomic_DNA"/>
</dbReference>
<keyword evidence="4 6" id="KW-0067">ATP-binding</keyword>
<dbReference type="PROSITE" id="PS50011">
    <property type="entry name" value="PROTEIN_KINASE_DOM"/>
    <property type="match status" value="1"/>
</dbReference>
<dbReference type="GO" id="GO:0016301">
    <property type="term" value="F:kinase activity"/>
    <property type="evidence" value="ECO:0007669"/>
    <property type="project" value="UniProtKB-KW"/>
</dbReference>
<dbReference type="PANTHER" id="PTHR43289:SF34">
    <property type="entry name" value="SERINE_THREONINE-PROTEIN KINASE YBDM-RELATED"/>
    <property type="match status" value="1"/>
</dbReference>
<dbReference type="PROSITE" id="PS50005">
    <property type="entry name" value="TPR"/>
    <property type="match status" value="1"/>
</dbReference>
<dbReference type="Proteomes" id="UP001054846">
    <property type="component" value="Chromosome"/>
</dbReference>
<feature type="repeat" description="TPR" evidence="5">
    <location>
        <begin position="720"/>
        <end position="753"/>
    </location>
</feature>
<feature type="binding site" evidence="6">
    <location>
        <position position="112"/>
    </location>
    <ligand>
        <name>ATP</name>
        <dbReference type="ChEBI" id="CHEBI:30616"/>
    </ligand>
</feature>
<keyword evidence="1" id="KW-0808">Transferase</keyword>
<dbReference type="SUPFAM" id="SSF56112">
    <property type="entry name" value="Protein kinase-like (PK-like)"/>
    <property type="match status" value="1"/>
</dbReference>
<evidence type="ECO:0000259" key="7">
    <source>
        <dbReference type="PROSITE" id="PS50011"/>
    </source>
</evidence>
<feature type="domain" description="Protein kinase" evidence="7">
    <location>
        <begin position="81"/>
        <end position="343"/>
    </location>
</feature>
<evidence type="ECO:0000256" key="2">
    <source>
        <dbReference type="ARBA" id="ARBA00022741"/>
    </source>
</evidence>
<dbReference type="InterPro" id="IPR000719">
    <property type="entry name" value="Prot_kinase_dom"/>
</dbReference>
<dbReference type="SMART" id="SM00028">
    <property type="entry name" value="TPR"/>
    <property type="match status" value="5"/>
</dbReference>
<dbReference type="Gene3D" id="1.25.40.10">
    <property type="entry name" value="Tetratricopeptide repeat domain"/>
    <property type="match status" value="3"/>
</dbReference>
<evidence type="ECO:0000256" key="4">
    <source>
        <dbReference type="ARBA" id="ARBA00022840"/>
    </source>
</evidence>
<organism evidence="8 9">
    <name type="scientific">Gloeobacter morelensis MG652769</name>
    <dbReference type="NCBI Taxonomy" id="2781736"/>
    <lineage>
        <taxon>Bacteria</taxon>
        <taxon>Bacillati</taxon>
        <taxon>Cyanobacteriota</taxon>
        <taxon>Cyanophyceae</taxon>
        <taxon>Gloeobacterales</taxon>
        <taxon>Gloeobacteraceae</taxon>
        <taxon>Gloeobacter</taxon>
        <taxon>Gloeobacter morelensis</taxon>
    </lineage>
</organism>
<dbReference type="SUPFAM" id="SSF48452">
    <property type="entry name" value="TPR-like"/>
    <property type="match status" value="1"/>
</dbReference>
<dbReference type="Pfam" id="PF00069">
    <property type="entry name" value="Pkinase"/>
    <property type="match status" value="1"/>
</dbReference>
<keyword evidence="2 6" id="KW-0547">Nucleotide-binding</keyword>
<keyword evidence="5" id="KW-0802">TPR repeat</keyword>
<sequence>MLTSEQWQRLKNLFTEALEKPADERRAFLERSCADCAQMLAEALSLLEHHRESENFLNRPVVQLLEEPGPTLQIGEYLGPYRVVSKLGQGGMGSVYLAERADAQYRKQVAIKVLRAELGTETLVGRFRLERQILADLDHPNIAHLIDGGTTAGGLPYLVMDYIDGEAIDRYCERRRLAVRARLELFLGVCGAVSYAHRRQIVHRDLKPGNILVTAEGMPRLLDFGVAKLLECTESTPPEAGGAAGTVQPAGVTEGALTPEYAAPEQLHGGAITPLTDIYALGVVLYELLHGSRPPRPGPEPAARLRSSQLKELDSIACKAMSVEPEGRYPSVEAFAADIRNYLDGRPVTARGGSWFYGIRKFLGRHRVSTALAAAALALASGYGWSLLEERLLAASGKTVVVLPFSERGSTGDERLADGLTLSLTTQLGKVAALTVISDRAALQYRDSSLAQIGRDLGATGVLTGSVLRSGERVRIAARLVDPRSGTQLWAEQYDRKLQDIFAIQTEVAQRIAAAMKAKLTTEEKIRLARPPARDAAAYRYYLRGREYNNRFTVKDNEYAIGFFKQALALDPRFALAQSGLAVGYLNRFIYGGAVSWREAGCREAGRAVALEPGLAEGHIAMAACYSQMELRFQPQAMAEYRQAIDLNPNSFPAMYNYSAILASLGRLDEGLYWMKKAVRVNPLCSGCYRSIASYYWLLGEAAKGDVWIDKGLALIPDGARLQVSRGRAYLRRGKHDEARQIALQVLGVEPNNVEALSLAGAVERQSGRWERSRRYYEKMLKLTETTDLEDAGDTSLRARTVLGYLALQENRPQRARRLLAQSLDFNRKRVSTGNEEWLYFLDMAVIHALREERQAALGRLREAIKNGYRDVHTLQFDPIFENLRGDKRFEQLLADLRMQVEKMRLRALAQLP</sequence>
<dbReference type="Pfam" id="PF13432">
    <property type="entry name" value="TPR_16"/>
    <property type="match status" value="2"/>
</dbReference>
<dbReference type="Gene3D" id="3.40.50.10610">
    <property type="entry name" value="ABC-type transport auxiliary lipoprotein component"/>
    <property type="match status" value="1"/>
</dbReference>
<dbReference type="SMART" id="SM00220">
    <property type="entry name" value="S_TKc"/>
    <property type="match status" value="1"/>
</dbReference>
<reference evidence="8 9" key="1">
    <citation type="journal article" date="2021" name="Genome Biol. Evol.">
        <title>Complete Genome Sequencing of a Novel Gloeobacter Species from a Waterfall Cave in Mexico.</title>
        <authorList>
            <person name="Saw J.H."/>
            <person name="Cardona T."/>
            <person name="Montejano G."/>
        </authorList>
    </citation>
    <scope>NUCLEOTIDE SEQUENCE [LARGE SCALE GENOMIC DNA]</scope>
    <source>
        <strain evidence="8">MG652769</strain>
    </source>
</reference>
<evidence type="ECO:0000313" key="9">
    <source>
        <dbReference type="Proteomes" id="UP001054846"/>
    </source>
</evidence>
<dbReference type="InterPro" id="IPR008271">
    <property type="entry name" value="Ser/Thr_kinase_AS"/>
</dbReference>
<evidence type="ECO:0000256" key="6">
    <source>
        <dbReference type="PROSITE-ProRule" id="PRU10141"/>
    </source>
</evidence>
<gene>
    <name evidence="8" type="ORF">ISF26_10735</name>
</gene>
<dbReference type="InterPro" id="IPR017441">
    <property type="entry name" value="Protein_kinase_ATP_BS"/>
</dbReference>
<evidence type="ECO:0000256" key="5">
    <source>
        <dbReference type="PROSITE-ProRule" id="PRU00339"/>
    </source>
</evidence>
<protein>
    <submittedName>
        <fullName evidence="8">Protein kinase</fullName>
    </submittedName>
</protein>
<keyword evidence="9" id="KW-1185">Reference proteome</keyword>
<evidence type="ECO:0000256" key="3">
    <source>
        <dbReference type="ARBA" id="ARBA00022777"/>
    </source>
</evidence>
<proteinExistence type="predicted"/>